<comment type="catalytic activity">
    <reaction evidence="13 14 15">
        <text>protoporphyrinogen IX + 3 A = protoporphyrin IX + 3 AH2</text>
        <dbReference type="Rhea" id="RHEA:62000"/>
        <dbReference type="ChEBI" id="CHEBI:13193"/>
        <dbReference type="ChEBI" id="CHEBI:17499"/>
        <dbReference type="ChEBI" id="CHEBI:57306"/>
        <dbReference type="ChEBI" id="CHEBI:57307"/>
    </reaction>
</comment>
<keyword evidence="9 14" id="KW-1133">Transmembrane helix</keyword>
<evidence type="ECO:0000256" key="12">
    <source>
        <dbReference type="ARBA" id="ARBA00023136"/>
    </source>
</evidence>
<protein>
    <recommendedName>
        <fullName evidence="4 14">Protoporphyrinogen IX oxidase</fullName>
        <shortName evidence="14">PPO</shortName>
        <ecNumber evidence="14 15">1.3.99.-</ecNumber>
    </recommendedName>
</protein>
<evidence type="ECO:0000256" key="2">
    <source>
        <dbReference type="ARBA" id="ARBA00005073"/>
    </source>
</evidence>
<keyword evidence="11 14" id="KW-0408">Iron</keyword>
<comment type="subcellular location">
    <subcellularLocation>
        <location evidence="1 14">Cell membrane</location>
        <topology evidence="1 14">Multi-pass membrane protein</topology>
    </subcellularLocation>
</comment>
<evidence type="ECO:0000256" key="13">
    <source>
        <dbReference type="ARBA" id="ARBA00048390"/>
    </source>
</evidence>
<comment type="subunit">
    <text evidence="14">Homodimer.</text>
</comment>
<evidence type="ECO:0000256" key="9">
    <source>
        <dbReference type="ARBA" id="ARBA00022989"/>
    </source>
</evidence>
<proteinExistence type="inferred from homology"/>
<organism evidence="16 17">
    <name type="scientific">Parvularcula lutaonensis</name>
    <dbReference type="NCBI Taxonomy" id="491923"/>
    <lineage>
        <taxon>Bacteria</taxon>
        <taxon>Pseudomonadati</taxon>
        <taxon>Pseudomonadota</taxon>
        <taxon>Alphaproteobacteria</taxon>
        <taxon>Parvularculales</taxon>
        <taxon>Parvularculaceae</taxon>
        <taxon>Parvularcula</taxon>
    </lineage>
</organism>
<evidence type="ECO:0000256" key="11">
    <source>
        <dbReference type="ARBA" id="ARBA00023004"/>
    </source>
</evidence>
<evidence type="ECO:0000256" key="8">
    <source>
        <dbReference type="ARBA" id="ARBA00022723"/>
    </source>
</evidence>
<dbReference type="Pfam" id="PF03653">
    <property type="entry name" value="UPF0093"/>
    <property type="match status" value="1"/>
</dbReference>
<keyword evidence="5 14" id="KW-1003">Cell membrane</keyword>
<dbReference type="Proteomes" id="UP001595607">
    <property type="component" value="Unassembled WGS sequence"/>
</dbReference>
<feature type="transmembrane region" description="Helical" evidence="14">
    <location>
        <begin position="56"/>
        <end position="80"/>
    </location>
</feature>
<keyword evidence="7 14" id="KW-0812">Transmembrane</keyword>
<keyword evidence="12 14" id="KW-0472">Membrane</keyword>
<gene>
    <name evidence="16" type="primary">hemJ</name>
    <name evidence="16" type="ORF">ACFONP_04470</name>
</gene>
<reference evidence="17" key="1">
    <citation type="journal article" date="2019" name="Int. J. Syst. Evol. Microbiol.">
        <title>The Global Catalogue of Microorganisms (GCM) 10K type strain sequencing project: providing services to taxonomists for standard genome sequencing and annotation.</title>
        <authorList>
            <consortium name="The Broad Institute Genomics Platform"/>
            <consortium name="The Broad Institute Genome Sequencing Center for Infectious Disease"/>
            <person name="Wu L."/>
            <person name="Ma J."/>
        </authorList>
    </citation>
    <scope>NUCLEOTIDE SEQUENCE [LARGE SCALE GENOMIC DNA]</scope>
    <source>
        <strain evidence="17">KCTC 22245</strain>
    </source>
</reference>
<name>A0ABV7MB61_9PROT</name>
<comment type="similarity">
    <text evidence="3 14 15">Belongs to the HemJ family.</text>
</comment>
<evidence type="ECO:0000256" key="3">
    <source>
        <dbReference type="ARBA" id="ARBA00006501"/>
    </source>
</evidence>
<feature type="transmembrane region" description="Helical" evidence="14">
    <location>
        <begin position="13"/>
        <end position="35"/>
    </location>
</feature>
<feature type="transmembrane region" description="Helical" evidence="14">
    <location>
        <begin position="126"/>
        <end position="144"/>
    </location>
</feature>
<comment type="function">
    <text evidence="14 15">Catalyzes the oxidation of protoporphyrinogen IX to protoporphyrin IX.</text>
</comment>
<dbReference type="PIRSF" id="PIRSF004638">
    <property type="entry name" value="UCP004638"/>
    <property type="match status" value="1"/>
</dbReference>
<evidence type="ECO:0000256" key="14">
    <source>
        <dbReference type="HAMAP-Rule" id="MF_02239"/>
    </source>
</evidence>
<evidence type="ECO:0000313" key="17">
    <source>
        <dbReference type="Proteomes" id="UP001595607"/>
    </source>
</evidence>
<accession>A0ABV7MB61</accession>
<keyword evidence="8 14" id="KW-0479">Metal-binding</keyword>
<dbReference type="HAMAP" id="MF_02239">
    <property type="entry name" value="HemJ"/>
    <property type="match status" value="1"/>
</dbReference>
<dbReference type="NCBIfam" id="TIGR00701">
    <property type="entry name" value="protoporphyrinogen oxidase HemJ"/>
    <property type="match status" value="1"/>
</dbReference>
<evidence type="ECO:0000256" key="15">
    <source>
        <dbReference type="PIRNR" id="PIRNR004638"/>
    </source>
</evidence>
<feature type="binding site" description="axial binding residue" evidence="14">
    <location>
        <position position="15"/>
    </location>
    <ligand>
        <name>heme</name>
        <dbReference type="ChEBI" id="CHEBI:30413"/>
    </ligand>
    <ligandPart>
        <name>Fe</name>
        <dbReference type="ChEBI" id="CHEBI:18248"/>
    </ligandPart>
</feature>
<feature type="binding site" description="axial binding residue" evidence="14">
    <location>
        <position position="91"/>
    </location>
    <ligand>
        <name>heme</name>
        <dbReference type="ChEBI" id="CHEBI:30413"/>
    </ligand>
    <ligandPart>
        <name>Fe</name>
        <dbReference type="ChEBI" id="CHEBI:18248"/>
    </ligandPart>
</feature>
<sequence>MDWLAPFYNWLKVFHILAFTAWMAGLLYLPRLFVYHFQAEPNGEAARLFTVMEKKLLKLIMNPAMIATWVFGLLMVAAMPDWGNDGWFIIKFVAVIILSGFHGFLSASRKKFAAGEKPRSEKFWRVANEIPFGLMAIIVFMVILKPLMQ</sequence>
<dbReference type="EMBL" id="JBHRVA010000002">
    <property type="protein sequence ID" value="MFC3301980.1"/>
    <property type="molecule type" value="Genomic_DNA"/>
</dbReference>
<evidence type="ECO:0000256" key="7">
    <source>
        <dbReference type="ARBA" id="ARBA00022692"/>
    </source>
</evidence>
<dbReference type="EC" id="1.3.99.-" evidence="14 15"/>
<comment type="caution">
    <text evidence="16">The sequence shown here is derived from an EMBL/GenBank/DDBJ whole genome shotgun (WGS) entry which is preliminary data.</text>
</comment>
<feature type="transmembrane region" description="Helical" evidence="14">
    <location>
        <begin position="86"/>
        <end position="105"/>
    </location>
</feature>
<evidence type="ECO:0000256" key="10">
    <source>
        <dbReference type="ARBA" id="ARBA00023002"/>
    </source>
</evidence>
<keyword evidence="6 14" id="KW-0349">Heme</keyword>
<dbReference type="PANTHER" id="PTHR40255:SF1">
    <property type="entry name" value="PROTOPORPHYRINOGEN IX OXIDASE"/>
    <property type="match status" value="1"/>
</dbReference>
<keyword evidence="17" id="KW-1185">Reference proteome</keyword>
<comment type="cofactor">
    <cofactor evidence="14 15">
        <name>heme b</name>
        <dbReference type="ChEBI" id="CHEBI:60344"/>
    </cofactor>
    <text evidence="14 15">Binds 1 heme b (iron(II)-protoporphyrin IX) group per subunit.</text>
</comment>
<evidence type="ECO:0000256" key="1">
    <source>
        <dbReference type="ARBA" id="ARBA00004651"/>
    </source>
</evidence>
<evidence type="ECO:0000256" key="4">
    <source>
        <dbReference type="ARBA" id="ARBA00017504"/>
    </source>
</evidence>
<dbReference type="PANTHER" id="PTHR40255">
    <property type="entry name" value="UPF0093 MEMBRANE PROTEIN SLR1790"/>
    <property type="match status" value="1"/>
</dbReference>
<comment type="pathway">
    <text evidence="2 14 15">Porphyrin-containing compound metabolism; protoporphyrin-IX biosynthesis; protoporphyrin-IX from protoporphyrinogen-IX: step 1/1.</text>
</comment>
<evidence type="ECO:0000256" key="5">
    <source>
        <dbReference type="ARBA" id="ARBA00022475"/>
    </source>
</evidence>
<evidence type="ECO:0000256" key="6">
    <source>
        <dbReference type="ARBA" id="ARBA00022617"/>
    </source>
</evidence>
<evidence type="ECO:0000313" key="16">
    <source>
        <dbReference type="EMBL" id="MFC3301980.1"/>
    </source>
</evidence>
<dbReference type="RefSeq" id="WP_189573957.1">
    <property type="nucleotide sequence ID" value="NZ_BMXU01000001.1"/>
</dbReference>
<dbReference type="InterPro" id="IPR005265">
    <property type="entry name" value="HemJ-like"/>
</dbReference>
<keyword evidence="10 14" id="KW-0560">Oxidoreductase</keyword>